<feature type="transmembrane region" description="Helical" evidence="1">
    <location>
        <begin position="6"/>
        <end position="26"/>
    </location>
</feature>
<accession>A0A0W0VL53</accession>
<feature type="transmembrane region" description="Helical" evidence="1">
    <location>
        <begin position="38"/>
        <end position="64"/>
    </location>
</feature>
<dbReference type="AlphaFoldDB" id="A0A0W0VL53"/>
<evidence type="ECO:0000256" key="1">
    <source>
        <dbReference type="SAM" id="Phobius"/>
    </source>
</evidence>
<keyword evidence="1" id="KW-1133">Transmembrane helix</keyword>
<keyword evidence="1" id="KW-0472">Membrane</keyword>
<comment type="caution">
    <text evidence="2">The sequence shown here is derived from an EMBL/GenBank/DDBJ whole genome shotgun (WGS) entry which is preliminary data.</text>
</comment>
<dbReference type="STRING" id="45067.Llan_1787"/>
<feature type="transmembrane region" description="Helical" evidence="1">
    <location>
        <begin position="117"/>
        <end position="138"/>
    </location>
</feature>
<dbReference type="RefSeq" id="WP_028373595.1">
    <property type="nucleotide sequence ID" value="NZ_CAAAJD010000019.1"/>
</dbReference>
<sequence>MLLTLALLVLFCAIVVFFSNEFANFFKKLFAIRGMKLLLPLILATTLIVLYEHWVSWGVLYARWLLHVAVTTMANRFPFPGSLLITKILILMVLAVLPVVVIDFLEKRRRFEPFRYSFITSMIIWLVVAMLLTASYGYL</sequence>
<evidence type="ECO:0000313" key="3">
    <source>
        <dbReference type="Proteomes" id="UP000054869"/>
    </source>
</evidence>
<gene>
    <name evidence="2" type="ORF">Llan_1787</name>
</gene>
<feature type="transmembrane region" description="Helical" evidence="1">
    <location>
        <begin position="84"/>
        <end position="105"/>
    </location>
</feature>
<keyword evidence="3" id="KW-1185">Reference proteome</keyword>
<keyword evidence="1" id="KW-0812">Transmembrane</keyword>
<name>A0A0W0VL53_9GAMM</name>
<proteinExistence type="predicted"/>
<dbReference type="PATRIC" id="fig|45067.4.peg.1878"/>
<dbReference type="eggNOG" id="ENOG5031EBF">
    <property type="taxonomic scope" value="Bacteria"/>
</dbReference>
<evidence type="ECO:0000313" key="2">
    <source>
        <dbReference type="EMBL" id="KTD20534.1"/>
    </source>
</evidence>
<dbReference type="Proteomes" id="UP000054869">
    <property type="component" value="Unassembled WGS sequence"/>
</dbReference>
<reference evidence="2 3" key="1">
    <citation type="submission" date="2015-11" db="EMBL/GenBank/DDBJ databases">
        <title>Genomic analysis of 38 Legionella species identifies large and diverse effector repertoires.</title>
        <authorList>
            <person name="Burstein D."/>
            <person name="Amaro F."/>
            <person name="Zusman T."/>
            <person name="Lifshitz Z."/>
            <person name="Cohen O."/>
            <person name="Gilbert J.A."/>
            <person name="Pupko T."/>
            <person name="Shuman H.A."/>
            <person name="Segal G."/>
        </authorList>
    </citation>
    <scope>NUCLEOTIDE SEQUENCE [LARGE SCALE GENOMIC DNA]</scope>
    <source>
        <strain evidence="2 3">ATCC 49751</strain>
    </source>
</reference>
<dbReference type="EMBL" id="LNYI01000038">
    <property type="protein sequence ID" value="KTD20534.1"/>
    <property type="molecule type" value="Genomic_DNA"/>
</dbReference>
<dbReference type="OrthoDB" id="5653183at2"/>
<protein>
    <submittedName>
        <fullName evidence="2">Uncharacterized protein</fullName>
    </submittedName>
</protein>
<organism evidence="2 3">
    <name type="scientific">Legionella lansingensis</name>
    <dbReference type="NCBI Taxonomy" id="45067"/>
    <lineage>
        <taxon>Bacteria</taxon>
        <taxon>Pseudomonadati</taxon>
        <taxon>Pseudomonadota</taxon>
        <taxon>Gammaproteobacteria</taxon>
        <taxon>Legionellales</taxon>
        <taxon>Legionellaceae</taxon>
        <taxon>Legionella</taxon>
    </lineage>
</organism>